<dbReference type="InterPro" id="IPR003593">
    <property type="entry name" value="AAA+_ATPase"/>
</dbReference>
<dbReference type="PROSITE" id="PS50929">
    <property type="entry name" value="ABC_TM1F"/>
    <property type="match status" value="2"/>
</dbReference>
<dbReference type="InterPro" id="IPR027417">
    <property type="entry name" value="P-loop_NTPase"/>
</dbReference>
<keyword evidence="5 10" id="KW-0812">Transmembrane</keyword>
<dbReference type="InterPro" id="IPR036640">
    <property type="entry name" value="ABC1_TM_sf"/>
</dbReference>
<keyword evidence="8 10" id="KW-1133">Transmembrane helix</keyword>
<keyword evidence="9 10" id="KW-0472">Membrane</keyword>
<keyword evidence="6" id="KW-0547">Nucleotide-binding</keyword>
<dbReference type="PROSITE" id="PS00211">
    <property type="entry name" value="ABC_TRANSPORTER_1"/>
    <property type="match status" value="2"/>
</dbReference>
<dbReference type="SUPFAM" id="SSF90123">
    <property type="entry name" value="ABC transporter transmembrane region"/>
    <property type="match status" value="2"/>
</dbReference>
<keyword evidence="7" id="KW-0067">ATP-binding</keyword>
<feature type="domain" description="ABC transmembrane type-1" evidence="12">
    <location>
        <begin position="263"/>
        <end position="536"/>
    </location>
</feature>
<dbReference type="SUPFAM" id="SSF52540">
    <property type="entry name" value="P-loop containing nucleoside triphosphate hydrolases"/>
    <property type="match status" value="2"/>
</dbReference>
<feature type="transmembrane region" description="Helical" evidence="10">
    <location>
        <begin position="471"/>
        <end position="498"/>
    </location>
</feature>
<feature type="transmembrane region" description="Helical" evidence="10">
    <location>
        <begin position="510"/>
        <end position="532"/>
    </location>
</feature>
<feature type="transmembrane region" description="Helical" evidence="10">
    <location>
        <begin position="984"/>
        <end position="1005"/>
    </location>
</feature>
<evidence type="ECO:0000256" key="3">
    <source>
        <dbReference type="ARBA" id="ARBA00022448"/>
    </source>
</evidence>
<evidence type="ECO:0000313" key="13">
    <source>
        <dbReference type="EMBL" id="CRG89601.1"/>
    </source>
</evidence>
<evidence type="ECO:0000256" key="9">
    <source>
        <dbReference type="ARBA" id="ARBA00023136"/>
    </source>
</evidence>
<feature type="domain" description="ABC transmembrane type-1" evidence="12">
    <location>
        <begin position="875"/>
        <end position="1155"/>
    </location>
</feature>
<evidence type="ECO:0000256" key="4">
    <source>
        <dbReference type="ARBA" id="ARBA00022475"/>
    </source>
</evidence>
<evidence type="ECO:0000256" key="1">
    <source>
        <dbReference type="ARBA" id="ARBA00004651"/>
    </source>
</evidence>
<evidence type="ECO:0000259" key="11">
    <source>
        <dbReference type="PROSITE" id="PS50893"/>
    </source>
</evidence>
<feature type="transmembrane region" description="Helical" evidence="10">
    <location>
        <begin position="117"/>
        <end position="136"/>
    </location>
</feature>
<dbReference type="FunFam" id="3.40.50.300:FF:000838">
    <property type="entry name" value="ABC multidrug transporter (Eurofung)"/>
    <property type="match status" value="1"/>
</dbReference>
<feature type="transmembrane region" description="Helical" evidence="10">
    <location>
        <begin position="295"/>
        <end position="314"/>
    </location>
</feature>
<accession>A0A0U1M3N2</accession>
<feature type="domain" description="ABC transporter" evidence="11">
    <location>
        <begin position="576"/>
        <end position="804"/>
    </location>
</feature>
<dbReference type="CDD" id="cd18580">
    <property type="entry name" value="ABC_6TM_ABCC_D2"/>
    <property type="match status" value="1"/>
</dbReference>
<evidence type="ECO:0000313" key="14">
    <source>
        <dbReference type="Proteomes" id="UP000054383"/>
    </source>
</evidence>
<dbReference type="STRING" id="28573.A0A0U1M3N2"/>
<name>A0A0U1M3N2_TALIS</name>
<evidence type="ECO:0000259" key="12">
    <source>
        <dbReference type="PROSITE" id="PS50929"/>
    </source>
</evidence>
<evidence type="ECO:0000256" key="5">
    <source>
        <dbReference type="ARBA" id="ARBA00022692"/>
    </source>
</evidence>
<feature type="transmembrane region" description="Helical" evidence="10">
    <location>
        <begin position="910"/>
        <end position="939"/>
    </location>
</feature>
<evidence type="ECO:0000256" key="10">
    <source>
        <dbReference type="SAM" id="Phobius"/>
    </source>
</evidence>
<feature type="transmembrane region" description="Helical" evidence="10">
    <location>
        <begin position="874"/>
        <end position="898"/>
    </location>
</feature>
<dbReference type="OMA" id="NMLIQFW"/>
<feature type="transmembrane region" description="Helical" evidence="10">
    <location>
        <begin position="1011"/>
        <end position="1033"/>
    </location>
</feature>
<dbReference type="InterPro" id="IPR011527">
    <property type="entry name" value="ABC1_TM_dom"/>
</dbReference>
<feature type="domain" description="ABC transporter" evidence="11">
    <location>
        <begin position="1192"/>
        <end position="1424"/>
    </location>
</feature>
<feature type="transmembrane region" description="Helical" evidence="10">
    <location>
        <begin position="21"/>
        <end position="43"/>
    </location>
</feature>
<keyword evidence="4" id="KW-1003">Cell membrane</keyword>
<keyword evidence="3" id="KW-0813">Transport</keyword>
<evidence type="ECO:0000256" key="7">
    <source>
        <dbReference type="ARBA" id="ARBA00022840"/>
    </source>
</evidence>
<dbReference type="PROSITE" id="PS50893">
    <property type="entry name" value="ABC_TRANSPORTER_2"/>
    <property type="match status" value="2"/>
</dbReference>
<feature type="transmembrane region" description="Helical" evidence="10">
    <location>
        <begin position="55"/>
        <end position="73"/>
    </location>
</feature>
<dbReference type="Pfam" id="PF00005">
    <property type="entry name" value="ABC_tran"/>
    <property type="match status" value="2"/>
</dbReference>
<proteinExistence type="inferred from homology"/>
<evidence type="ECO:0000256" key="6">
    <source>
        <dbReference type="ARBA" id="ARBA00022741"/>
    </source>
</evidence>
<feature type="transmembrane region" description="Helical" evidence="10">
    <location>
        <begin position="1097"/>
        <end position="1118"/>
    </location>
</feature>
<dbReference type="FunFam" id="1.20.1560.10:FF:000066">
    <property type="entry name" value="ABC multidrug transporter (Eurofung)"/>
    <property type="match status" value="1"/>
</dbReference>
<dbReference type="Proteomes" id="UP000054383">
    <property type="component" value="Unassembled WGS sequence"/>
</dbReference>
<dbReference type="PANTHER" id="PTHR24223">
    <property type="entry name" value="ATP-BINDING CASSETTE SUB-FAMILY C"/>
    <property type="match status" value="1"/>
</dbReference>
<dbReference type="CDD" id="cd03244">
    <property type="entry name" value="ABCC_MRP_domain2"/>
    <property type="match status" value="1"/>
</dbReference>
<dbReference type="GO" id="GO:0140359">
    <property type="term" value="F:ABC-type transporter activity"/>
    <property type="evidence" value="ECO:0007669"/>
    <property type="project" value="InterPro"/>
</dbReference>
<dbReference type="EMBL" id="CVMT01000006">
    <property type="protein sequence ID" value="CRG89601.1"/>
    <property type="molecule type" value="Genomic_DNA"/>
</dbReference>
<dbReference type="GO" id="GO:0016887">
    <property type="term" value="F:ATP hydrolysis activity"/>
    <property type="evidence" value="ECO:0007669"/>
    <property type="project" value="InterPro"/>
</dbReference>
<dbReference type="SMART" id="SM00382">
    <property type="entry name" value="AAA"/>
    <property type="match status" value="2"/>
</dbReference>
<dbReference type="InterPro" id="IPR050173">
    <property type="entry name" value="ABC_transporter_C-like"/>
</dbReference>
<comment type="similarity">
    <text evidence="2">Belongs to the ABC transporter superfamily. ABCC family. Conjugate transporter (TC 3.A.1.208) subfamily.</text>
</comment>
<keyword evidence="14" id="KW-1185">Reference proteome</keyword>
<dbReference type="PANTHER" id="PTHR24223:SF399">
    <property type="entry name" value="ABC TRANSPORTER ATNG"/>
    <property type="match status" value="1"/>
</dbReference>
<organism evidence="13 14">
    <name type="scientific">Talaromyces islandicus</name>
    <name type="common">Penicillium islandicum</name>
    <dbReference type="NCBI Taxonomy" id="28573"/>
    <lineage>
        <taxon>Eukaryota</taxon>
        <taxon>Fungi</taxon>
        <taxon>Dikarya</taxon>
        <taxon>Ascomycota</taxon>
        <taxon>Pezizomycotina</taxon>
        <taxon>Eurotiomycetes</taxon>
        <taxon>Eurotiomycetidae</taxon>
        <taxon>Eurotiales</taxon>
        <taxon>Trichocomaceae</taxon>
        <taxon>Talaromyces</taxon>
        <taxon>Talaromyces sect. Islandici</taxon>
    </lineage>
</organism>
<feature type="transmembrane region" description="Helical" evidence="10">
    <location>
        <begin position="85"/>
        <end position="105"/>
    </location>
</feature>
<dbReference type="Pfam" id="PF00664">
    <property type="entry name" value="ABC_membrane"/>
    <property type="match status" value="2"/>
</dbReference>
<dbReference type="GO" id="GO:0005886">
    <property type="term" value="C:plasma membrane"/>
    <property type="evidence" value="ECO:0007669"/>
    <property type="project" value="UniProtKB-SubCell"/>
</dbReference>
<evidence type="ECO:0000256" key="8">
    <source>
        <dbReference type="ARBA" id="ARBA00022989"/>
    </source>
</evidence>
<feature type="transmembrane region" description="Helical" evidence="10">
    <location>
        <begin position="388"/>
        <end position="409"/>
    </location>
</feature>
<dbReference type="GO" id="GO:0005524">
    <property type="term" value="F:ATP binding"/>
    <property type="evidence" value="ECO:0007669"/>
    <property type="project" value="UniProtKB-KW"/>
</dbReference>
<dbReference type="InterPro" id="IPR003439">
    <property type="entry name" value="ABC_transporter-like_ATP-bd"/>
</dbReference>
<sequence>MRNAMASHSSSLRFDASEADLLLTWPAVLFLILAPFALVQLWRKPTVVDGWPLKIAKLVAYVILAALELTRAIHGTQRSPSPTHALVAGTLATVAALVAGVVSALSHSRSLRPSTLLNVALLISAAIEGAILRLTWLSTRDRISRCVGIALVVFKGVLTITEAMEKRAFFLNDSDRQISREATSGIFSKSFLWWVNPLLLQGFHKPLTAADLYPLDRPLEAEFLHAKFEHAWNRSTAKKRRLLGSVIRASGTALFAPVIPRTVLIAFTVSQPLLVRRALEFLQNKEIPQHTGTKLVGAYAIVYAGMAITSSIYWTKWSRGLTIIRGMLSTAVFHHTTMAPLAVSEDKAALTLMSTDIDRITSGIRDIHELWANTIQIGIATYLLQIELGYACVAPVVICTLAFATITYLSRWTKVFQKRWMGQVQRRVALIASVLGSIRGVKMSGLSPQLTRLVSRARFKEVESSGDFRRLGVLTSTIALCPLMLSPVLAFALYAAIMQYQDVTLDVSRLFMSLSILLLLTQPLFSLFGSLVNAQAAISCIERIEQYLTSPSVEQKYSDTAPTLMDSSNSDHLLAIKLVDVSLGWSLDQEPVLSNVNVSISASSVNVLIGPSGSGKSTLLKGFLGEVPSAKGDIQVNRTGGLAFCSQTPWLWNGTIMENVIGFSDLNLQFYRMVLHACDLEKDLESLPLGDQTPVGSKGSSLSGGQKQRIAMARAVYQKSRVALFDDVFSGLDTGTSKAIWDRLFSSQGLLRRLQTTVILATHAVDILPLVDNIIALGNGKVVEQGSFSSLKKTNGYVDRLYAEYSTTRTEDNPSSEMVVPVEDDTISLTPNGNTVNKDVSSVPLAKKSDTANRSTSDWSIYRYYFRSIGVPSIIMFLFLEMLSAFFLTVPVIWLKWWTEANESHPNARLGYYLGIYTGLQGAGLAFSAVLTWFCFTFMARNSGIWLHDIALKTLMTAPMAFFDRTSIGSITTRFSQDIQMIDVNLPLQILTFVQNFFISIAQIGLIASGIGWVTVCFPVLFLVFGGVQICYLRSAKQMRLLDLSEKGPLYTQFLDTLGGLAVIRGFGWGSYLQTKNFELVDRSQRPYYLMFIIQRWLTLVLDLITMALAVLVVGLAVGLRENVSAGAIGVSLTQIISFTSYLKQLITTRTSLETTLGAIARLKEFSETTESEENPAAETQAPPEWPATGNVVFSHVSARYNSNSPHYALKDITLSIPAGKRIGICGRTGSGKSSLVLAMFRMIDVESGQLTIDGIDISCLGPQVVRSSLNGLGQEPYFLTGTVRENLDPYEAHIDEALVEALMKVHLWARIEAMGGLDAPLGTEALSHGQRQLFSLARALLRSSRIVVLDEVTSNIDQETDELMQQTIRNEFDSHTVISIAHRLDTIRNYDMVVVMEDGSCVEFDSPTSLLERPSRFKDLYETSQFQEESLGQ</sequence>
<dbReference type="InterPro" id="IPR044726">
    <property type="entry name" value="ABCC_6TM_D2"/>
</dbReference>
<dbReference type="InterPro" id="IPR017871">
    <property type="entry name" value="ABC_transporter-like_CS"/>
</dbReference>
<dbReference type="FunFam" id="1.20.1560.10:FF:000055">
    <property type="entry name" value="ABC multidrug transporter (Eurofung)"/>
    <property type="match status" value="1"/>
</dbReference>
<gene>
    <name evidence="13" type="ORF">PISL3812_06639</name>
</gene>
<evidence type="ECO:0000256" key="2">
    <source>
        <dbReference type="ARBA" id="ARBA00009726"/>
    </source>
</evidence>
<protein>
    <submittedName>
        <fullName evidence="13">Multidrug resistance-associated protein 1</fullName>
    </submittedName>
</protein>
<dbReference type="Gene3D" id="3.40.50.300">
    <property type="entry name" value="P-loop containing nucleotide triphosphate hydrolases"/>
    <property type="match status" value="2"/>
</dbReference>
<reference evidence="13 14" key="1">
    <citation type="submission" date="2015-04" db="EMBL/GenBank/DDBJ databases">
        <authorList>
            <person name="Syromyatnikov M.Y."/>
            <person name="Popov V.N."/>
        </authorList>
    </citation>
    <scope>NUCLEOTIDE SEQUENCE [LARGE SCALE GENOMIC DNA]</scope>
    <source>
        <strain evidence="13">WF-38-12</strain>
    </source>
</reference>
<comment type="subcellular location">
    <subcellularLocation>
        <location evidence="1">Cell membrane</location>
        <topology evidence="1">Multi-pass membrane protein</topology>
    </subcellularLocation>
</comment>
<dbReference type="Gene3D" id="1.20.1560.10">
    <property type="entry name" value="ABC transporter type 1, transmembrane domain"/>
    <property type="match status" value="2"/>
</dbReference>
<dbReference type="OrthoDB" id="6500128at2759"/>